<feature type="compositionally biased region" description="Polar residues" evidence="10">
    <location>
        <begin position="199"/>
        <end position="219"/>
    </location>
</feature>
<dbReference type="InterPro" id="IPR001650">
    <property type="entry name" value="Helicase_C-like"/>
</dbReference>
<gene>
    <name evidence="13" type="ORF">ACH5RR_004485</name>
</gene>
<evidence type="ECO:0000256" key="8">
    <source>
        <dbReference type="ARBA" id="ARBA00060772"/>
    </source>
</evidence>
<evidence type="ECO:0000256" key="7">
    <source>
        <dbReference type="ARBA" id="ARBA00047984"/>
    </source>
</evidence>
<feature type="compositionally biased region" description="Gly residues" evidence="10">
    <location>
        <begin position="54"/>
        <end position="78"/>
    </location>
</feature>
<dbReference type="EC" id="3.6.4.13" evidence="1"/>
<dbReference type="Pfam" id="PF26026">
    <property type="entry name" value="RNA_hel_CTD"/>
    <property type="match status" value="1"/>
</dbReference>
<dbReference type="Gene3D" id="1.20.120.1080">
    <property type="match status" value="1"/>
</dbReference>
<comment type="similarity">
    <text evidence="8">Belongs to the DExH box helicase family.</text>
</comment>
<dbReference type="InterPro" id="IPR011545">
    <property type="entry name" value="DEAD/DEAH_box_helicase_dom"/>
</dbReference>
<dbReference type="Pfam" id="PF07717">
    <property type="entry name" value="OB_NTP_bind"/>
    <property type="match status" value="1"/>
</dbReference>
<dbReference type="GO" id="GO:0003723">
    <property type="term" value="F:RNA binding"/>
    <property type="evidence" value="ECO:0007669"/>
    <property type="project" value="UniProtKB-KW"/>
</dbReference>
<feature type="coiled-coil region" evidence="9">
    <location>
        <begin position="233"/>
        <end position="260"/>
    </location>
</feature>
<evidence type="ECO:0000313" key="13">
    <source>
        <dbReference type="EMBL" id="KAL3536024.1"/>
    </source>
</evidence>
<evidence type="ECO:0000259" key="11">
    <source>
        <dbReference type="PROSITE" id="PS51192"/>
    </source>
</evidence>
<dbReference type="PANTHER" id="PTHR18934">
    <property type="entry name" value="ATP-DEPENDENT RNA HELICASE"/>
    <property type="match status" value="1"/>
</dbReference>
<keyword evidence="3" id="KW-0378">Hydrolase</keyword>
<dbReference type="PROSITE" id="PS00690">
    <property type="entry name" value="DEAH_ATP_HELICASE"/>
    <property type="match status" value="1"/>
</dbReference>
<dbReference type="InterPro" id="IPR011709">
    <property type="entry name" value="DEAD-box_helicase_OB_fold"/>
</dbReference>
<feature type="region of interest" description="Disordered" evidence="10">
    <location>
        <begin position="199"/>
        <end position="227"/>
    </location>
</feature>
<dbReference type="PROSITE" id="PS51194">
    <property type="entry name" value="HELICASE_CTER"/>
    <property type="match status" value="1"/>
</dbReference>
<dbReference type="Pfam" id="PF00270">
    <property type="entry name" value="DEAD"/>
    <property type="match status" value="1"/>
</dbReference>
<dbReference type="GO" id="GO:0003724">
    <property type="term" value="F:RNA helicase activity"/>
    <property type="evidence" value="ECO:0007669"/>
    <property type="project" value="UniProtKB-EC"/>
</dbReference>
<dbReference type="FunFam" id="1.20.120.1080:FF:000002">
    <property type="entry name" value="Putative ATP-dependent RNA helicase DHX36"/>
    <property type="match status" value="1"/>
</dbReference>
<name>A0ABD3AXQ5_9GENT</name>
<dbReference type="InterPro" id="IPR027417">
    <property type="entry name" value="P-loop_NTPase"/>
</dbReference>
<dbReference type="InterPro" id="IPR048333">
    <property type="entry name" value="HA2_WH"/>
</dbReference>
<protein>
    <recommendedName>
        <fullName evidence="1">RNA helicase</fullName>
        <ecNumber evidence="1">3.6.4.13</ecNumber>
    </recommendedName>
</protein>
<evidence type="ECO:0000256" key="2">
    <source>
        <dbReference type="ARBA" id="ARBA00022741"/>
    </source>
</evidence>
<dbReference type="PANTHER" id="PTHR18934:SF237">
    <property type="entry name" value="ATP-DEPENDENT DNA_RNA HELICASE DHX36"/>
    <property type="match status" value="1"/>
</dbReference>
<dbReference type="GO" id="GO:0005524">
    <property type="term" value="F:ATP binding"/>
    <property type="evidence" value="ECO:0007669"/>
    <property type="project" value="UniProtKB-KW"/>
</dbReference>
<dbReference type="Pfam" id="PF04408">
    <property type="entry name" value="WHD_HA2"/>
    <property type="match status" value="1"/>
</dbReference>
<evidence type="ECO:0000256" key="6">
    <source>
        <dbReference type="ARBA" id="ARBA00022884"/>
    </source>
</evidence>
<accession>A0ABD3AXQ5</accession>
<comment type="caution">
    <text evidence="13">The sequence shown here is derived from an EMBL/GenBank/DDBJ whole genome shotgun (WGS) entry which is preliminary data.</text>
</comment>
<dbReference type="SMART" id="SM00490">
    <property type="entry name" value="HELICc"/>
    <property type="match status" value="1"/>
</dbReference>
<dbReference type="PROSITE" id="PS51192">
    <property type="entry name" value="HELICASE_ATP_BIND_1"/>
    <property type="match status" value="1"/>
</dbReference>
<dbReference type="FunFam" id="3.40.50.300:FF:000526">
    <property type="entry name" value="DExH-box ATP-dependent RNA helicase DExH3"/>
    <property type="match status" value="1"/>
</dbReference>
<evidence type="ECO:0000313" key="14">
    <source>
        <dbReference type="Proteomes" id="UP001630127"/>
    </source>
</evidence>
<dbReference type="InterPro" id="IPR059023">
    <property type="entry name" value="RNA_hel_CTD"/>
</dbReference>
<dbReference type="CDD" id="cd17917">
    <property type="entry name" value="DEXHc_RHA-like"/>
    <property type="match status" value="1"/>
</dbReference>
<keyword evidence="4" id="KW-0347">Helicase</keyword>
<evidence type="ECO:0000256" key="9">
    <source>
        <dbReference type="SAM" id="Coils"/>
    </source>
</evidence>
<dbReference type="SUPFAM" id="SSF52540">
    <property type="entry name" value="P-loop containing nucleoside triphosphate hydrolases"/>
    <property type="match status" value="1"/>
</dbReference>
<keyword evidence="6" id="KW-0694">RNA-binding</keyword>
<feature type="domain" description="Helicase ATP-binding" evidence="11">
    <location>
        <begin position="280"/>
        <end position="447"/>
    </location>
</feature>
<dbReference type="Gene3D" id="3.40.50.300">
    <property type="entry name" value="P-loop containing nucleotide triphosphate hydrolases"/>
    <property type="match status" value="2"/>
</dbReference>
<evidence type="ECO:0000256" key="4">
    <source>
        <dbReference type="ARBA" id="ARBA00022806"/>
    </source>
</evidence>
<keyword evidence="9" id="KW-0175">Coiled coil</keyword>
<dbReference type="Pfam" id="PF21010">
    <property type="entry name" value="HA2_C"/>
    <property type="match status" value="1"/>
</dbReference>
<evidence type="ECO:0000256" key="10">
    <source>
        <dbReference type="SAM" id="MobiDB-lite"/>
    </source>
</evidence>
<sequence>MSVVGFLNCLFTRLLLRNFPTPIAPTSTTLASSGVRRRISSSAMSYRPNHQGGRRGGGGRGGGGGGGGRGGGGGGRGGRGGEQRWWDPVWRAERLRQQAAEMEVMDENEWWGKMEQMKRGGEQEMVIKRRFRREDQEIMADMAYQLGLYFHAYNKGRALVVSKVPLPNYRADLDEHHGSTKQEIRMSNEIETRVGQLLNSSQGRIPVDTSSSTSSQAPKGSSDGVELVKPLQISESDTAKEKLNAELKQRQEKMRESDSLKAMLSFREKLPAFKVKSEFLKVIASNQVLIVSGETGCGKTTQLPQFILEEEISSLRGANCNIICTQPRRISAISVAGRISSERGENLGETVGYQIRLEANRSARTRLLFCTTGVLLRQLVQDPYLKGVSHLLVDEIHERGMNEDFLLIILRDLLPRRPDLRLILMSATINADLFSRYFGNAPMIHIPGLVFPVAELFLEDILEKNRYCIKSDADNIPGNPRGRRRQQQEFKRDPLTELFEVADIDSQYKSYSAGTRQSLEAWSGSKLDIGLVEATIEYICRHEGDGALLVFLTGWDDITKLLDKVKANNFLGDSSKFLVLPLHGSMPTVNQRNIFDRPPPSMRKIVLATNIAESSITIDDVVYVIDCGKAKETSYDALNKLACLLPSWISKASAHQRRGRAGRVQPGVCYRLYPKMIFDAMPQYQLPEILRTPLQELCLHIKSLQQGGIGSFLAKALQPPDPLAVQNAIELLKTIGALDDTEELTPLGRHLCTLPLDPNIGKMLLMGSIFQCLNPSLTIAAALAHRDPFVLPINRKEEADAAKRSFAGDSCSDHIALLKAFEGWKAAKSNGTERSFCWENFLSMVTLQMMEDMRKQFLDLLSDIGFVDKSRGANAYNKYSDDLEMVCAVLCAGLYPNVVQCKRRGKRTALYTKEIGKVDIHPASVNAGVHLFPLPYMVYSEKVKTTGIYIRDSTNISDYALLMFGGSLVPSKSGNGIEMLGGYLHFSASGSILDLIRKLRAQLDKLLNRKIEEPGLDISLEGQGVVAAVVELLHSQNVQY</sequence>
<evidence type="ECO:0000256" key="3">
    <source>
        <dbReference type="ARBA" id="ARBA00022801"/>
    </source>
</evidence>
<evidence type="ECO:0000259" key="12">
    <source>
        <dbReference type="PROSITE" id="PS51194"/>
    </source>
</evidence>
<dbReference type="InterPro" id="IPR007502">
    <property type="entry name" value="Helicase-assoc_dom"/>
</dbReference>
<reference evidence="13 14" key="1">
    <citation type="submission" date="2024-11" db="EMBL/GenBank/DDBJ databases">
        <title>A near-complete genome assembly of Cinchona calisaya.</title>
        <authorList>
            <person name="Lian D.C."/>
            <person name="Zhao X.W."/>
            <person name="Wei L."/>
        </authorList>
    </citation>
    <scope>NUCLEOTIDE SEQUENCE [LARGE SCALE GENOMIC DNA]</scope>
    <source>
        <tissue evidence="13">Nenye</tissue>
    </source>
</reference>
<comment type="catalytic activity">
    <reaction evidence="7">
        <text>ATP + H2O = ADP + phosphate + H(+)</text>
        <dbReference type="Rhea" id="RHEA:13065"/>
        <dbReference type="ChEBI" id="CHEBI:15377"/>
        <dbReference type="ChEBI" id="CHEBI:15378"/>
        <dbReference type="ChEBI" id="CHEBI:30616"/>
        <dbReference type="ChEBI" id="CHEBI:43474"/>
        <dbReference type="ChEBI" id="CHEBI:456216"/>
        <dbReference type="EC" id="3.6.4.13"/>
    </reaction>
</comment>
<dbReference type="Proteomes" id="UP001630127">
    <property type="component" value="Unassembled WGS sequence"/>
</dbReference>
<dbReference type="SMART" id="SM00487">
    <property type="entry name" value="DEXDc"/>
    <property type="match status" value="1"/>
</dbReference>
<dbReference type="SMART" id="SM00847">
    <property type="entry name" value="HA2"/>
    <property type="match status" value="1"/>
</dbReference>
<dbReference type="InterPro" id="IPR002464">
    <property type="entry name" value="DNA/RNA_helicase_DEAH_CS"/>
</dbReference>
<dbReference type="Pfam" id="PF00271">
    <property type="entry name" value="Helicase_C"/>
    <property type="match status" value="1"/>
</dbReference>
<dbReference type="AlphaFoldDB" id="A0ABD3AXQ5"/>
<evidence type="ECO:0000256" key="1">
    <source>
        <dbReference type="ARBA" id="ARBA00012552"/>
    </source>
</evidence>
<dbReference type="FunFam" id="3.40.50.300:FF:000931">
    <property type="entry name" value="DExH-box ATP-dependent RNA helicase DExH1"/>
    <property type="match status" value="1"/>
</dbReference>
<feature type="region of interest" description="Disordered" evidence="10">
    <location>
        <begin position="23"/>
        <end position="83"/>
    </location>
</feature>
<keyword evidence="2" id="KW-0547">Nucleotide-binding</keyword>
<proteinExistence type="inferred from homology"/>
<dbReference type="GO" id="GO:0016787">
    <property type="term" value="F:hydrolase activity"/>
    <property type="evidence" value="ECO:0007669"/>
    <property type="project" value="UniProtKB-KW"/>
</dbReference>
<organism evidence="13 14">
    <name type="scientific">Cinchona calisaya</name>
    <dbReference type="NCBI Taxonomy" id="153742"/>
    <lineage>
        <taxon>Eukaryota</taxon>
        <taxon>Viridiplantae</taxon>
        <taxon>Streptophyta</taxon>
        <taxon>Embryophyta</taxon>
        <taxon>Tracheophyta</taxon>
        <taxon>Spermatophyta</taxon>
        <taxon>Magnoliopsida</taxon>
        <taxon>eudicotyledons</taxon>
        <taxon>Gunneridae</taxon>
        <taxon>Pentapetalae</taxon>
        <taxon>asterids</taxon>
        <taxon>lamiids</taxon>
        <taxon>Gentianales</taxon>
        <taxon>Rubiaceae</taxon>
        <taxon>Cinchonoideae</taxon>
        <taxon>Cinchoneae</taxon>
        <taxon>Cinchona</taxon>
    </lineage>
</organism>
<dbReference type="InterPro" id="IPR014001">
    <property type="entry name" value="Helicase_ATP-bd"/>
</dbReference>
<evidence type="ECO:0000256" key="5">
    <source>
        <dbReference type="ARBA" id="ARBA00022840"/>
    </source>
</evidence>
<keyword evidence="14" id="KW-1185">Reference proteome</keyword>
<keyword evidence="5" id="KW-0067">ATP-binding</keyword>
<feature type="domain" description="Helicase C-terminal" evidence="12">
    <location>
        <begin position="531"/>
        <end position="705"/>
    </location>
</feature>
<dbReference type="EMBL" id="JBJUIK010000002">
    <property type="protein sequence ID" value="KAL3536024.1"/>
    <property type="molecule type" value="Genomic_DNA"/>
</dbReference>
<dbReference type="CDD" id="cd18791">
    <property type="entry name" value="SF2_C_RHA"/>
    <property type="match status" value="1"/>
</dbReference>